<gene>
    <name evidence="1" type="ORF">LOX96_07885</name>
</gene>
<reference evidence="1" key="1">
    <citation type="submission" date="2021-11" db="EMBL/GenBank/DDBJ databases">
        <title>Legionella maioricencis sp. nov., a new species isolated from hot water samples in Mallorca.</title>
        <authorList>
            <person name="Crespi S."/>
            <person name="Drasar V."/>
            <person name="Salva-Serra F."/>
            <person name="Jaen-Luchoro D."/>
            <person name="Pineiro-Iglesias B."/>
            <person name="Aliaga F."/>
            <person name="Fernandez-Juarez V."/>
            <person name="Coll G."/>
            <person name="Moore E.R.B."/>
            <person name="Bennasar-Figueras A."/>
        </authorList>
    </citation>
    <scope>NUCLEOTIDE SEQUENCE</scope>
    <source>
        <strain evidence="1">HCPI-6</strain>
    </source>
</reference>
<dbReference type="EMBL" id="JAJKBJ010000007">
    <property type="protein sequence ID" value="MCL9684006.1"/>
    <property type="molecule type" value="Genomic_DNA"/>
</dbReference>
<sequence>MKEYIYRGFKINYDIKPEKNYINLYKAYGYVECLKNKKANNPQINFTTEFPTRDGAQEEIKKIIKDYIDFEWDQFYKIKNEFPKLN</sequence>
<accession>A0A9X2IB75</accession>
<dbReference type="AlphaFoldDB" id="A0A9X2IB75"/>
<name>A0A9X2IB75_9GAMM</name>
<proteinExistence type="predicted"/>
<dbReference type="Proteomes" id="UP001139721">
    <property type="component" value="Unassembled WGS sequence"/>
</dbReference>
<comment type="caution">
    <text evidence="1">The sequence shown here is derived from an EMBL/GenBank/DDBJ whole genome shotgun (WGS) entry which is preliminary data.</text>
</comment>
<keyword evidence="2" id="KW-1185">Reference proteome</keyword>
<dbReference type="RefSeq" id="WP_250422170.1">
    <property type="nucleotide sequence ID" value="NZ_JAJKBJ010000007.1"/>
</dbReference>
<evidence type="ECO:0000313" key="1">
    <source>
        <dbReference type="EMBL" id="MCL9684006.1"/>
    </source>
</evidence>
<organism evidence="1 2">
    <name type="scientific">Legionella maioricensis</name>
    <dbReference type="NCBI Taxonomy" id="2896528"/>
    <lineage>
        <taxon>Bacteria</taxon>
        <taxon>Pseudomonadati</taxon>
        <taxon>Pseudomonadota</taxon>
        <taxon>Gammaproteobacteria</taxon>
        <taxon>Legionellales</taxon>
        <taxon>Legionellaceae</taxon>
        <taxon>Legionella</taxon>
    </lineage>
</organism>
<evidence type="ECO:0000313" key="2">
    <source>
        <dbReference type="Proteomes" id="UP001139721"/>
    </source>
</evidence>
<protein>
    <submittedName>
        <fullName evidence="1">Uncharacterized protein</fullName>
    </submittedName>
</protein>